<dbReference type="InterPro" id="IPR008969">
    <property type="entry name" value="CarboxyPept-like_regulatory"/>
</dbReference>
<dbReference type="Pfam" id="PF13715">
    <property type="entry name" value="CarbopepD_reg_2"/>
    <property type="match status" value="1"/>
</dbReference>
<keyword evidence="3" id="KW-1185">Reference proteome</keyword>
<dbReference type="EMBL" id="CP003345">
    <property type="protein sequence ID" value="AFM05517.1"/>
    <property type="molecule type" value="Genomic_DNA"/>
</dbReference>
<accession>I4ANI2</accession>
<dbReference type="KEGG" id="fli:Fleli_3185"/>
<evidence type="ECO:0000313" key="3">
    <source>
        <dbReference type="Proteomes" id="UP000006054"/>
    </source>
</evidence>
<dbReference type="STRING" id="880071.Fleli_3185"/>
<evidence type="ECO:0000256" key="1">
    <source>
        <dbReference type="SAM" id="SignalP"/>
    </source>
</evidence>
<proteinExistence type="predicted"/>
<dbReference type="OrthoDB" id="603275at2"/>
<feature type="signal peptide" evidence="1">
    <location>
        <begin position="1"/>
        <end position="19"/>
    </location>
</feature>
<gene>
    <name evidence="2" type="ordered locus">Fleli_3185</name>
</gene>
<dbReference type="SUPFAM" id="SSF56935">
    <property type="entry name" value="Porins"/>
    <property type="match status" value="1"/>
</dbReference>
<dbReference type="RefSeq" id="WP_014798947.1">
    <property type="nucleotide sequence ID" value="NC_018018.1"/>
</dbReference>
<evidence type="ECO:0008006" key="4">
    <source>
        <dbReference type="Google" id="ProtNLM"/>
    </source>
</evidence>
<feature type="chain" id="PRO_5003685605" description="Outer membrane protein beta-barrel domain-containing protein" evidence="1">
    <location>
        <begin position="20"/>
        <end position="883"/>
    </location>
</feature>
<dbReference type="Proteomes" id="UP000006054">
    <property type="component" value="Chromosome"/>
</dbReference>
<protein>
    <recommendedName>
        <fullName evidence="4">Outer membrane protein beta-barrel domain-containing protein</fullName>
    </recommendedName>
</protein>
<dbReference type="AlphaFoldDB" id="I4ANI2"/>
<organism evidence="2 3">
    <name type="scientific">Bernardetia litoralis (strain ATCC 23117 / DSM 6794 / NBRC 15988 / NCIMB 1366 / Fx l1 / Sio-4)</name>
    <name type="common">Flexibacter litoralis</name>
    <dbReference type="NCBI Taxonomy" id="880071"/>
    <lineage>
        <taxon>Bacteria</taxon>
        <taxon>Pseudomonadati</taxon>
        <taxon>Bacteroidota</taxon>
        <taxon>Cytophagia</taxon>
        <taxon>Cytophagales</taxon>
        <taxon>Bernardetiaceae</taxon>
        <taxon>Bernardetia</taxon>
    </lineage>
</organism>
<dbReference type="PATRIC" id="fig|880071.3.peg.3186"/>
<dbReference type="SUPFAM" id="SSF49464">
    <property type="entry name" value="Carboxypeptidase regulatory domain-like"/>
    <property type="match status" value="1"/>
</dbReference>
<dbReference type="eggNOG" id="COG1629">
    <property type="taxonomic scope" value="Bacteria"/>
</dbReference>
<evidence type="ECO:0000313" key="2">
    <source>
        <dbReference type="EMBL" id="AFM05517.1"/>
    </source>
</evidence>
<dbReference type="HOGENOM" id="CLU_326188_0_0_10"/>
<name>I4ANI2_BERLS</name>
<keyword evidence="1" id="KW-0732">Signal</keyword>
<reference evidence="3" key="1">
    <citation type="submission" date="2012-06" db="EMBL/GenBank/DDBJ databases">
        <title>The complete genome of Flexibacter litoralis DSM 6794.</title>
        <authorList>
            <person name="Lucas S."/>
            <person name="Copeland A."/>
            <person name="Lapidus A."/>
            <person name="Glavina del Rio T."/>
            <person name="Dalin E."/>
            <person name="Tice H."/>
            <person name="Bruce D."/>
            <person name="Goodwin L."/>
            <person name="Pitluck S."/>
            <person name="Peters L."/>
            <person name="Ovchinnikova G."/>
            <person name="Lu M."/>
            <person name="Kyrpides N."/>
            <person name="Mavromatis K."/>
            <person name="Ivanova N."/>
            <person name="Brettin T."/>
            <person name="Detter J.C."/>
            <person name="Han C."/>
            <person name="Larimer F."/>
            <person name="Land M."/>
            <person name="Hauser L."/>
            <person name="Markowitz V."/>
            <person name="Cheng J.-F."/>
            <person name="Hugenholtz P."/>
            <person name="Woyke T."/>
            <person name="Wu D."/>
            <person name="Spring S."/>
            <person name="Lang E."/>
            <person name="Kopitz M."/>
            <person name="Brambilla E."/>
            <person name="Klenk H.-P."/>
            <person name="Eisen J.A."/>
        </authorList>
    </citation>
    <scope>NUCLEOTIDE SEQUENCE [LARGE SCALE GENOMIC DNA]</scope>
    <source>
        <strain evidence="3">ATCC 23117 / DSM 6794 / NBRC 15988 / NCIMB 1366 / Sio-4</strain>
    </source>
</reference>
<sequence precursor="true">MKKYILLPFLFFISFSLFSQTSIFEGKVITKDKSESVPFAQVILRNQTDSSLVAFSSADADGNFEITTIFGTYLLETRSVGYLSDNKVITIDKKKFNLDVFLEEDTETLKEVEVIDSSPITQKDDTLSFNAADFSAVGDEKLEDIVKKIPHLEVNNNGDIFYKGKQIEDIEIEGESLFKQSPQTINRSLPADVVDKIQVVEGKSWDENPKLNIKIKEDKKNIVFGEFTVFGGANNENEAAYRLQTNAFYINPKLKMMAIADANTIGKHVFDLRSYLSFTSNSFVSSQSQNINNLPIQQSETEIPPQNQIIFGGLSAVYSISKKVKIKSYNFYNQRKEIFFSKTTRSFTESSINGIYENTQNQERQNGFLSSETNLLFSPSISQKWNTKIAFRSLTSSSTDQNEVNFQTVNNSVNQTINFLNPEWNFKTSWSKIIKEKNQISFSANYQYIKRNRELILQNTEDIFSNLLSNLVVDFPNFPLNNLTTQTNQIQQNYELKGNFRRTLKEKIYAGVEVKSENQNQNQDFNSPSNFEIEDIDKLNTTNNYTIYRNSGNLFFEVEKPKLQFKTWLTLAHYDYNFEGKLNQKKLQEFQFEPKIDISFPLATSQRISLGYQRKNEYPNAQNLNQVFQFEDFRTIRNGADSLYKITTDEIRLNYNYTNLFNRIMIYSSFSYRKMGNAVGQNQFVFPEGNLQTDINVSNRALTGIIYATKSFDIGKLPLSAKTQIIWNRMESQNFFNGLKNDFINNFTKYQLDLNSHSKGIFNISLSSYFQKNNLVSSLNPSTISLNQYQFLISPFFQINSKINFSFSYEQFFYQNTSQNISFNFLHTKVNYRFIKRMNLKLEGYNILNTDAINSINLTPIYTQNFARQILGRTILIGLNYNF</sequence>